<gene>
    <name evidence="3" type="ORF">ACFSGJ_14480</name>
</gene>
<organism evidence="3 4">
    <name type="scientific">Halodurantibacterium flavum</name>
    <dbReference type="NCBI Taxonomy" id="1382802"/>
    <lineage>
        <taxon>Bacteria</taxon>
        <taxon>Pseudomonadati</taxon>
        <taxon>Pseudomonadota</taxon>
        <taxon>Alphaproteobacteria</taxon>
        <taxon>Rhodobacterales</taxon>
        <taxon>Paracoccaceae</taxon>
        <taxon>Halodurantibacterium</taxon>
    </lineage>
</organism>
<proteinExistence type="predicted"/>
<accession>A0ABW4S9W7</accession>
<comment type="caution">
    <text evidence="3">The sequence shown here is derived from an EMBL/GenBank/DDBJ whole genome shotgun (WGS) entry which is preliminary data.</text>
</comment>
<evidence type="ECO:0000256" key="1">
    <source>
        <dbReference type="SAM" id="MobiDB-lite"/>
    </source>
</evidence>
<keyword evidence="4" id="KW-1185">Reference proteome</keyword>
<evidence type="ECO:0000256" key="2">
    <source>
        <dbReference type="SAM" id="SignalP"/>
    </source>
</evidence>
<evidence type="ECO:0008006" key="5">
    <source>
        <dbReference type="Google" id="ProtNLM"/>
    </source>
</evidence>
<evidence type="ECO:0000313" key="4">
    <source>
        <dbReference type="Proteomes" id="UP001597353"/>
    </source>
</evidence>
<dbReference type="Proteomes" id="UP001597353">
    <property type="component" value="Unassembled WGS sequence"/>
</dbReference>
<feature type="signal peptide" evidence="2">
    <location>
        <begin position="1"/>
        <end position="24"/>
    </location>
</feature>
<protein>
    <recommendedName>
        <fullName evidence="5">Arginine transporter</fullName>
    </recommendedName>
</protein>
<keyword evidence="2" id="KW-0732">Signal</keyword>
<feature type="compositionally biased region" description="Basic and acidic residues" evidence="1">
    <location>
        <begin position="68"/>
        <end position="81"/>
    </location>
</feature>
<reference evidence="4" key="1">
    <citation type="journal article" date="2019" name="Int. J. Syst. Evol. Microbiol.">
        <title>The Global Catalogue of Microorganisms (GCM) 10K type strain sequencing project: providing services to taxonomists for standard genome sequencing and annotation.</title>
        <authorList>
            <consortium name="The Broad Institute Genomics Platform"/>
            <consortium name="The Broad Institute Genome Sequencing Center for Infectious Disease"/>
            <person name="Wu L."/>
            <person name="Ma J."/>
        </authorList>
    </citation>
    <scope>NUCLEOTIDE SEQUENCE [LARGE SCALE GENOMIC DNA]</scope>
    <source>
        <strain evidence="4">CGMCC 4.7242</strain>
    </source>
</reference>
<dbReference type="RefSeq" id="WP_390263284.1">
    <property type="nucleotide sequence ID" value="NZ_JBHUGH010000011.1"/>
</dbReference>
<evidence type="ECO:0000313" key="3">
    <source>
        <dbReference type="EMBL" id="MFD1913417.1"/>
    </source>
</evidence>
<feature type="chain" id="PRO_5046165548" description="Arginine transporter" evidence="2">
    <location>
        <begin position="25"/>
        <end position="104"/>
    </location>
</feature>
<feature type="region of interest" description="Disordered" evidence="1">
    <location>
        <begin position="62"/>
        <end position="81"/>
    </location>
</feature>
<name>A0ABW4S9W7_9RHOB</name>
<sequence length="104" mass="11537">MKNLALAALIAAVCLPLVPTMASAGPIESACLQSGRQAATRQLCRCIQQAANATLTRGDQRQAAQFFRDPHKSQEIRTSRTTRDSEFWARYNRFSQTAEAYCTQ</sequence>
<dbReference type="EMBL" id="JBHUGH010000011">
    <property type="protein sequence ID" value="MFD1913417.1"/>
    <property type="molecule type" value="Genomic_DNA"/>
</dbReference>